<dbReference type="PANTHER" id="PTHR47245:SF2">
    <property type="entry name" value="PEPTIDYL-PROLYL CIS-TRANS ISOMERASE HP_0175-RELATED"/>
    <property type="match status" value="1"/>
</dbReference>
<evidence type="ECO:0000256" key="8">
    <source>
        <dbReference type="PROSITE-ProRule" id="PRU00278"/>
    </source>
</evidence>
<dbReference type="Proteomes" id="UP000236742">
    <property type="component" value="Unassembled WGS sequence"/>
</dbReference>
<comment type="similarity">
    <text evidence="2">Belongs to the PpiC/parvulin rotamase family.</text>
</comment>
<evidence type="ECO:0000256" key="1">
    <source>
        <dbReference type="ARBA" id="ARBA00000971"/>
    </source>
</evidence>
<keyword evidence="5 8" id="KW-0697">Rotamase</keyword>
<evidence type="ECO:0000256" key="9">
    <source>
        <dbReference type="SAM" id="SignalP"/>
    </source>
</evidence>
<keyword evidence="12" id="KW-1185">Reference proteome</keyword>
<keyword evidence="9" id="KW-0732">Signal</keyword>
<evidence type="ECO:0000256" key="5">
    <source>
        <dbReference type="ARBA" id="ARBA00023110"/>
    </source>
</evidence>
<dbReference type="Gene3D" id="3.10.50.40">
    <property type="match status" value="1"/>
</dbReference>
<keyword evidence="8 11" id="KW-0413">Isomerase</keyword>
<gene>
    <name evidence="11" type="ORF">SAMN05421751_106119</name>
</gene>
<evidence type="ECO:0000256" key="6">
    <source>
        <dbReference type="ARBA" id="ARBA00030642"/>
    </source>
</evidence>
<dbReference type="InterPro" id="IPR027304">
    <property type="entry name" value="Trigger_fact/SurA_dom_sf"/>
</dbReference>
<dbReference type="InterPro" id="IPR000297">
    <property type="entry name" value="PPIase_PpiC"/>
</dbReference>
<sequence length="282" mass="30394">MRKGLTFLPTLALAAALALPAAAEPPTADTVVARVNGTEIKLGHVIIARAQLPAQYQQMPAELLYEAIVNQLIQQEALRQAFDGPLPPRVTMSLENEKRSLIAGEEIEKLLGTVGTEDEIRAAYDAKYGEGFGGQEYNASHILVETKEEAEAIKAELDGGADFAELAKAKSTGPSGPNGGALGWFGEGAMVPEFEAAVKALKVGEVSGPVQTQFGWHIVKLNDSRKAEAPKLEDVRDEILDQIRRDAIQKRVEELTDAAQVERVEIEEFDPNAISDISLLGN</sequence>
<feature type="domain" description="PpiC" evidence="10">
    <location>
        <begin position="134"/>
        <end position="223"/>
    </location>
</feature>
<dbReference type="AlphaFoldDB" id="A0A1H5VPF3"/>
<evidence type="ECO:0000256" key="3">
    <source>
        <dbReference type="ARBA" id="ARBA00013194"/>
    </source>
</evidence>
<feature type="signal peptide" evidence="9">
    <location>
        <begin position="1"/>
        <end position="23"/>
    </location>
</feature>
<dbReference type="PROSITE" id="PS01096">
    <property type="entry name" value="PPIC_PPIASE_1"/>
    <property type="match status" value="1"/>
</dbReference>
<evidence type="ECO:0000313" key="11">
    <source>
        <dbReference type="EMBL" id="SEF88397.1"/>
    </source>
</evidence>
<protein>
    <recommendedName>
        <fullName evidence="4">Parvulin-like PPIase</fullName>
        <ecNumber evidence="3">5.2.1.8</ecNumber>
    </recommendedName>
    <alternativeName>
        <fullName evidence="6">Peptidyl-prolyl cis-trans isomerase plp</fullName>
    </alternativeName>
    <alternativeName>
        <fullName evidence="7">Rotamase plp</fullName>
    </alternativeName>
</protein>
<comment type="catalytic activity">
    <reaction evidence="1">
        <text>[protein]-peptidylproline (omega=180) = [protein]-peptidylproline (omega=0)</text>
        <dbReference type="Rhea" id="RHEA:16237"/>
        <dbReference type="Rhea" id="RHEA-COMP:10747"/>
        <dbReference type="Rhea" id="RHEA-COMP:10748"/>
        <dbReference type="ChEBI" id="CHEBI:83833"/>
        <dbReference type="ChEBI" id="CHEBI:83834"/>
        <dbReference type="EC" id="5.2.1.8"/>
    </reaction>
</comment>
<evidence type="ECO:0000259" key="10">
    <source>
        <dbReference type="PROSITE" id="PS50198"/>
    </source>
</evidence>
<evidence type="ECO:0000256" key="2">
    <source>
        <dbReference type="ARBA" id="ARBA00007656"/>
    </source>
</evidence>
<dbReference type="EMBL" id="FNVD01000006">
    <property type="protein sequence ID" value="SEF88397.1"/>
    <property type="molecule type" value="Genomic_DNA"/>
</dbReference>
<proteinExistence type="inferred from homology"/>
<dbReference type="RefSeq" id="WP_104007804.1">
    <property type="nucleotide sequence ID" value="NZ_FNVD01000006.1"/>
</dbReference>
<dbReference type="OrthoDB" id="14196at2"/>
<reference evidence="11 12" key="1">
    <citation type="submission" date="2016-10" db="EMBL/GenBank/DDBJ databases">
        <authorList>
            <person name="de Groot N.N."/>
        </authorList>
    </citation>
    <scope>NUCLEOTIDE SEQUENCE [LARGE SCALE GENOMIC DNA]</scope>
    <source>
        <strain evidence="11 12">DSM 23413</strain>
    </source>
</reference>
<accession>A0A1H5VPF3</accession>
<organism evidence="11 12">
    <name type="scientific">Jhaorihella thermophila</name>
    <dbReference type="NCBI Taxonomy" id="488547"/>
    <lineage>
        <taxon>Bacteria</taxon>
        <taxon>Pseudomonadati</taxon>
        <taxon>Pseudomonadota</taxon>
        <taxon>Alphaproteobacteria</taxon>
        <taxon>Rhodobacterales</taxon>
        <taxon>Paracoccaceae</taxon>
        <taxon>Jhaorihella</taxon>
    </lineage>
</organism>
<evidence type="ECO:0000313" key="12">
    <source>
        <dbReference type="Proteomes" id="UP000236742"/>
    </source>
</evidence>
<evidence type="ECO:0000256" key="7">
    <source>
        <dbReference type="ARBA" id="ARBA00031484"/>
    </source>
</evidence>
<dbReference type="Pfam" id="PF00639">
    <property type="entry name" value="Rotamase"/>
    <property type="match status" value="1"/>
</dbReference>
<dbReference type="EC" id="5.2.1.8" evidence="3"/>
<feature type="chain" id="PRO_5009287471" description="Parvulin-like PPIase" evidence="9">
    <location>
        <begin position="24"/>
        <end position="282"/>
    </location>
</feature>
<dbReference type="SUPFAM" id="SSF109998">
    <property type="entry name" value="Triger factor/SurA peptide-binding domain-like"/>
    <property type="match status" value="1"/>
</dbReference>
<name>A0A1H5VPF3_9RHOB</name>
<dbReference type="InterPro" id="IPR023058">
    <property type="entry name" value="PPIase_PpiC_CS"/>
</dbReference>
<dbReference type="SUPFAM" id="SSF54534">
    <property type="entry name" value="FKBP-like"/>
    <property type="match status" value="1"/>
</dbReference>
<dbReference type="PANTHER" id="PTHR47245">
    <property type="entry name" value="PEPTIDYLPROLYL ISOMERASE"/>
    <property type="match status" value="1"/>
</dbReference>
<dbReference type="InterPro" id="IPR046357">
    <property type="entry name" value="PPIase_dom_sf"/>
</dbReference>
<evidence type="ECO:0000256" key="4">
    <source>
        <dbReference type="ARBA" id="ARBA00018370"/>
    </source>
</evidence>
<dbReference type="InterPro" id="IPR050245">
    <property type="entry name" value="PrsA_foldase"/>
</dbReference>
<dbReference type="PROSITE" id="PS50198">
    <property type="entry name" value="PPIC_PPIASE_2"/>
    <property type="match status" value="1"/>
</dbReference>
<dbReference type="GO" id="GO:0003755">
    <property type="term" value="F:peptidyl-prolyl cis-trans isomerase activity"/>
    <property type="evidence" value="ECO:0007669"/>
    <property type="project" value="UniProtKB-KW"/>
</dbReference>